<dbReference type="EMBL" id="MDJD01000034">
    <property type="protein sequence ID" value="OEK08203.1"/>
    <property type="molecule type" value="Genomic_DNA"/>
</dbReference>
<accession>A0A1E5T9Z3</accession>
<gene>
    <name evidence="2" type="ORF">A8C32_01695</name>
</gene>
<evidence type="ECO:0000313" key="3">
    <source>
        <dbReference type="Proteomes" id="UP000095713"/>
    </source>
</evidence>
<dbReference type="Proteomes" id="UP000095713">
    <property type="component" value="Unassembled WGS sequence"/>
</dbReference>
<comment type="caution">
    <text evidence="2">The sequence shown here is derived from an EMBL/GenBank/DDBJ whole genome shotgun (WGS) entry which is preliminary data.</text>
</comment>
<sequence length="102" mass="12583">MVKLNVGSMRYYRIDWIHKWNDEYPYCYYIQIGSDNYEVRKLEKYQDGRIYYATNKEEKETFLSSEPFRPKDYNSEDENEIIKCVEVSKEEFNEEWANKSNF</sequence>
<evidence type="ECO:0000259" key="1">
    <source>
        <dbReference type="Pfam" id="PF21812"/>
    </source>
</evidence>
<dbReference type="AlphaFoldDB" id="A0A1E5T9Z3"/>
<evidence type="ECO:0000313" key="2">
    <source>
        <dbReference type="EMBL" id="OEK08203.1"/>
    </source>
</evidence>
<proteinExistence type="predicted"/>
<feature type="domain" description="DUF6881" evidence="1">
    <location>
        <begin position="10"/>
        <end position="99"/>
    </location>
</feature>
<dbReference type="Pfam" id="PF21812">
    <property type="entry name" value="DUF6881"/>
    <property type="match status" value="1"/>
</dbReference>
<dbReference type="STRING" id="1849968.A8C32_01695"/>
<dbReference type="InterPro" id="IPR049248">
    <property type="entry name" value="DUF6881"/>
</dbReference>
<organism evidence="2 3">
    <name type="scientific">Flavivirga aquatica</name>
    <dbReference type="NCBI Taxonomy" id="1849968"/>
    <lineage>
        <taxon>Bacteria</taxon>
        <taxon>Pseudomonadati</taxon>
        <taxon>Bacteroidota</taxon>
        <taxon>Flavobacteriia</taxon>
        <taxon>Flavobacteriales</taxon>
        <taxon>Flavobacteriaceae</taxon>
        <taxon>Flavivirga</taxon>
    </lineage>
</organism>
<name>A0A1E5T9Z3_9FLAO</name>
<keyword evidence="3" id="KW-1185">Reference proteome</keyword>
<reference evidence="2 3" key="1">
    <citation type="submission" date="2016-05" db="EMBL/GenBank/DDBJ databases">
        <title>Draft Genome Sequence of Algibacter sp. Strain SK-16 Isolated from the Surface Water of Aburatsubo Inlet.</title>
        <authorList>
            <person name="Wong S.-K."/>
            <person name="Yoshizawa S."/>
            <person name="Nakajima Y."/>
            <person name="Ogura Y."/>
            <person name="Tetsuya H."/>
            <person name="Hamasaki K."/>
        </authorList>
    </citation>
    <scope>NUCLEOTIDE SEQUENCE [LARGE SCALE GENOMIC DNA]</scope>
    <source>
        <strain evidence="2 3">SK-16</strain>
    </source>
</reference>
<protein>
    <recommendedName>
        <fullName evidence="1">DUF6881 domain-containing protein</fullName>
    </recommendedName>
</protein>